<dbReference type="EMBL" id="JAATEO010000017">
    <property type="protein sequence ID" value="NJP33608.1"/>
    <property type="molecule type" value="Genomic_DNA"/>
</dbReference>
<dbReference type="PANTHER" id="PTHR43422:SF3">
    <property type="entry name" value="THIAMINE THIAZOLE SYNTHASE"/>
    <property type="match status" value="1"/>
</dbReference>
<dbReference type="Gene3D" id="3.50.50.60">
    <property type="entry name" value="FAD/NAD(P)-binding domain"/>
    <property type="match status" value="1"/>
</dbReference>
<reference evidence="1 2" key="1">
    <citation type="submission" date="2020-03" db="EMBL/GenBank/DDBJ databases">
        <title>WGS of actinomycetes isolated from Thailand.</title>
        <authorList>
            <person name="Thawai C."/>
        </authorList>
    </citation>
    <scope>NUCLEOTIDE SEQUENCE [LARGE SCALE GENOMIC DNA]</scope>
    <source>
        <strain evidence="1 2">HSS6-12</strain>
    </source>
</reference>
<dbReference type="SUPFAM" id="SSF51905">
    <property type="entry name" value="FAD/NAD(P)-binding domain"/>
    <property type="match status" value="1"/>
</dbReference>
<protein>
    <submittedName>
        <fullName evidence="1">FAD-dependent oxidoreductase</fullName>
    </submittedName>
</protein>
<comment type="caution">
    <text evidence="1">The sequence shown here is derived from an EMBL/GenBank/DDBJ whole genome shotgun (WGS) entry which is preliminary data.</text>
</comment>
<dbReference type="PANTHER" id="PTHR43422">
    <property type="entry name" value="THIAMINE THIAZOLE SYNTHASE"/>
    <property type="match status" value="1"/>
</dbReference>
<proteinExistence type="predicted"/>
<accession>A0ABX0ZCA9</accession>
<sequence>MSGTPRDRAVVLGASMAGLFAAKVLAEAYREVVLVDRDRFTDGAAPRRGVPQGRHLHGLLARGQRAIEELFPGFTAELTASGMRSGDLGTRIRWYFDGRRLAPAETGLLVVGGWRPGIEALVRRKVLGLSGVRLVDGTDIVAPIVGPDGTRVTGVRIHRRDADTPEVLDADLVVDATGRGSRTPTWLAELGYPAVPEERVKIGLTYTSARFRFRDDPFHGDVSINPVATPAHPRGAFLATLGEDRGLLSLTGVLGDEPPTDREGFLAYAESLPVPDVIDAVRDAEFLDEPVSFRFPASVRRRYERLPRVPDGLLVVGDALCTFNPVYGQGMTVAALEALLLRRHLAATAVPRPGGFFADVARLLDAPWEVAAGGDLAHPGAEGRRGLMVRVANTYLARVQAAATRDARVTEAFLRVAGLIDPPQAIMRPSVMWRVLRRGGRPAAPVRAAATAARPTADDRG</sequence>
<organism evidence="1 2">
    <name type="scientific">Micromonospora thermarum</name>
    <dbReference type="NCBI Taxonomy" id="2720024"/>
    <lineage>
        <taxon>Bacteria</taxon>
        <taxon>Bacillati</taxon>
        <taxon>Actinomycetota</taxon>
        <taxon>Actinomycetes</taxon>
        <taxon>Micromonosporales</taxon>
        <taxon>Micromonosporaceae</taxon>
        <taxon>Micromonospora</taxon>
    </lineage>
</organism>
<dbReference type="InterPro" id="IPR036188">
    <property type="entry name" value="FAD/NAD-bd_sf"/>
</dbReference>
<evidence type="ECO:0000313" key="1">
    <source>
        <dbReference type="EMBL" id="NJP33608.1"/>
    </source>
</evidence>
<dbReference type="RefSeq" id="WP_168001976.1">
    <property type="nucleotide sequence ID" value="NZ_JAATEO010000017.1"/>
</dbReference>
<dbReference type="Proteomes" id="UP000783871">
    <property type="component" value="Unassembled WGS sequence"/>
</dbReference>
<keyword evidence="2" id="KW-1185">Reference proteome</keyword>
<gene>
    <name evidence="1" type="ORF">HCJ94_16875</name>
</gene>
<dbReference type="Pfam" id="PF12831">
    <property type="entry name" value="FAD_oxidored"/>
    <property type="match status" value="1"/>
</dbReference>
<evidence type="ECO:0000313" key="2">
    <source>
        <dbReference type="Proteomes" id="UP000783871"/>
    </source>
</evidence>
<name>A0ABX0ZCA9_9ACTN</name>